<comment type="catalytic activity">
    <reaction evidence="8">
        <text>a quinone + NADPH + H(+) = a quinol + NADP(+)</text>
        <dbReference type="Rhea" id="RHEA:46164"/>
        <dbReference type="ChEBI" id="CHEBI:15378"/>
        <dbReference type="ChEBI" id="CHEBI:24646"/>
        <dbReference type="ChEBI" id="CHEBI:57783"/>
        <dbReference type="ChEBI" id="CHEBI:58349"/>
        <dbReference type="ChEBI" id="CHEBI:132124"/>
        <dbReference type="EC" id="1.6.5.2"/>
    </reaction>
</comment>
<dbReference type="PANTHER" id="PTHR47983:SF7">
    <property type="entry name" value="PROTEIN KINASE SUPERFAMILY PROTEIN"/>
    <property type="match status" value="1"/>
</dbReference>
<feature type="domain" description="Protein kinase" evidence="10">
    <location>
        <begin position="228"/>
        <end position="491"/>
    </location>
</feature>
<reference evidence="11 14" key="2">
    <citation type="journal article" date="2014" name="BMC Genomics">
        <title>An improved genome release (version Mt4.0) for the model legume Medicago truncatula.</title>
        <authorList>
            <person name="Tang H."/>
            <person name="Krishnakumar V."/>
            <person name="Bidwell S."/>
            <person name="Rosen B."/>
            <person name="Chan A."/>
            <person name="Zhou S."/>
            <person name="Gentzbittel L."/>
            <person name="Childs K.L."/>
            <person name="Yandell M."/>
            <person name="Gundlach H."/>
            <person name="Mayer K.F."/>
            <person name="Schwartz D.C."/>
            <person name="Town C.D."/>
        </authorList>
    </citation>
    <scope>GENOME REANNOTATION</scope>
    <source>
        <strain evidence="11">A17</strain>
        <strain evidence="13 14">cv. Jemalong A17</strain>
    </source>
</reference>
<evidence type="ECO:0000256" key="3">
    <source>
        <dbReference type="ARBA" id="ARBA00022679"/>
    </source>
</evidence>
<evidence type="ECO:0000259" key="10">
    <source>
        <dbReference type="PROSITE" id="PS50011"/>
    </source>
</evidence>
<dbReference type="ExpressionAtlas" id="G7IW36">
    <property type="expression patterns" value="differential"/>
</dbReference>
<keyword evidence="14" id="KW-1185">Reference proteome</keyword>
<dbReference type="PROSITE" id="PS00109">
    <property type="entry name" value="PROTEIN_KINASE_TYR"/>
    <property type="match status" value="1"/>
</dbReference>
<evidence type="ECO:0000256" key="1">
    <source>
        <dbReference type="ARBA" id="ARBA00012648"/>
    </source>
</evidence>
<dbReference type="KEGG" id="mtr:11417695"/>
<proteinExistence type="predicted"/>
<evidence type="ECO:0000256" key="2">
    <source>
        <dbReference type="ARBA" id="ARBA00022553"/>
    </source>
</evidence>
<organism evidence="11 14">
    <name type="scientific">Medicago truncatula</name>
    <name type="common">Barrel medic</name>
    <name type="synonym">Medicago tribuloides</name>
    <dbReference type="NCBI Taxonomy" id="3880"/>
    <lineage>
        <taxon>Eukaryota</taxon>
        <taxon>Viridiplantae</taxon>
        <taxon>Streptophyta</taxon>
        <taxon>Embryophyta</taxon>
        <taxon>Tracheophyta</taxon>
        <taxon>Spermatophyta</taxon>
        <taxon>Magnoliopsida</taxon>
        <taxon>eudicotyledons</taxon>
        <taxon>Gunneridae</taxon>
        <taxon>Pentapetalae</taxon>
        <taxon>rosids</taxon>
        <taxon>fabids</taxon>
        <taxon>Fabales</taxon>
        <taxon>Fabaceae</taxon>
        <taxon>Papilionoideae</taxon>
        <taxon>50 kb inversion clade</taxon>
        <taxon>NPAAA clade</taxon>
        <taxon>Hologalegina</taxon>
        <taxon>IRL clade</taxon>
        <taxon>Trifolieae</taxon>
        <taxon>Medicago</taxon>
    </lineage>
</organism>
<dbReference type="SUPFAM" id="SSF56112">
    <property type="entry name" value="Protein kinase-like (PK-like)"/>
    <property type="match status" value="1"/>
</dbReference>
<dbReference type="Pfam" id="PF07714">
    <property type="entry name" value="PK_Tyr_Ser-Thr"/>
    <property type="match status" value="2"/>
</dbReference>
<dbReference type="HOGENOM" id="CLU_042352_0_0_1"/>
<reference evidence="13" key="3">
    <citation type="submission" date="2015-04" db="UniProtKB">
        <authorList>
            <consortium name="EnsemblPlants"/>
        </authorList>
    </citation>
    <scope>IDENTIFICATION</scope>
    <source>
        <strain evidence="13">cv. Jemalong A17</strain>
    </source>
</reference>
<dbReference type="EnsemblPlants" id="AES68925">
    <property type="protein sequence ID" value="AES68925"/>
    <property type="gene ID" value="MTR_3g019120"/>
</dbReference>
<accession>G7IW36</accession>
<feature type="binding site" evidence="9">
    <location>
        <position position="256"/>
    </location>
    <ligand>
        <name>ATP</name>
        <dbReference type="ChEBI" id="CHEBI:30616"/>
    </ligand>
</feature>
<reference evidence="12" key="4">
    <citation type="journal article" date="2018" name="Nat. Plants">
        <title>Whole-genome landscape of Medicago truncatula symbiotic genes.</title>
        <authorList>
            <person name="Pecrix Y."/>
            <person name="Gamas P."/>
            <person name="Carrere S."/>
        </authorList>
    </citation>
    <scope>NUCLEOTIDE SEQUENCE</scope>
    <source>
        <tissue evidence="12">Leaves</tissue>
    </source>
</reference>
<dbReference type="SUPFAM" id="SSF52218">
    <property type="entry name" value="Flavoproteins"/>
    <property type="match status" value="1"/>
</dbReference>
<evidence type="ECO:0000256" key="5">
    <source>
        <dbReference type="ARBA" id="ARBA00022777"/>
    </source>
</evidence>
<dbReference type="Gene3D" id="1.10.510.10">
    <property type="entry name" value="Transferase(Phosphotransferase) domain 1"/>
    <property type="match status" value="1"/>
</dbReference>
<keyword evidence="12" id="KW-0560">Oxidoreductase</keyword>
<dbReference type="PROSITE" id="PS50011">
    <property type="entry name" value="PROTEIN_KINASE_DOM"/>
    <property type="match status" value="1"/>
</dbReference>
<evidence type="ECO:0000256" key="6">
    <source>
        <dbReference type="ARBA" id="ARBA00022840"/>
    </source>
</evidence>
<dbReference type="EC" id="1.6.5.2" evidence="1"/>
<keyword evidence="4 9" id="KW-0547">Nucleotide-binding</keyword>
<dbReference type="InterPro" id="IPR005025">
    <property type="entry name" value="FMN_Rdtase-like_dom"/>
</dbReference>
<dbReference type="AlphaFoldDB" id="G7IW36"/>
<dbReference type="FunFam" id="1.10.510.10:FF:000095">
    <property type="entry name" value="protein STRUBBELIG-RECEPTOR FAMILY 8"/>
    <property type="match status" value="1"/>
</dbReference>
<dbReference type="GO" id="GO:0003955">
    <property type="term" value="F:NAD(P)H dehydrogenase (quinone) activity"/>
    <property type="evidence" value="ECO:0007669"/>
    <property type="project" value="UniProtKB-EC"/>
</dbReference>
<keyword evidence="6 9" id="KW-0067">ATP-binding</keyword>
<keyword evidence="2" id="KW-0597">Phosphoprotein</keyword>
<dbReference type="PROSITE" id="PS00107">
    <property type="entry name" value="PROTEIN_KINASE_ATP"/>
    <property type="match status" value="1"/>
</dbReference>
<sequence>MTGVIKIACLSGSLRKGSFHTGLIRHAIHLNIFGDVDVDDMEFVYVDISNLPLLNTDLEEEGTFPLEVEDFRDYILGADSFLFASPEYNYSISAPLKNALDWGSRPPNVWAGKTAAIVSVGGAFGGGKAQHHLRQIGVFLDIHFINKPEFHLDVFKHPDKFDDDGDLVDEEIKNRFKEVLVSLKEFTLQLQGSRLLAPVEPETQIEPSPIEVPTLLSLDELKEKTDNFGPNTWIGEGRYGSVYYATLNDGKAVALKKLDVSTEPESNDEFLTQVFMVSTLKNENLVELHGYCVEENLRVLAYEYAIMGSLHDILHGKNGVQGAQPWPTLNWMQRARIAVDTARGLEYLHEKVQPSIIHKDIRSSNVLIFEDYKAKVADFNLSNTKGPFRNAMEQLTEKSDVYDFAVILLELLTGRKPVDHTLPRGEQNLVTWATTRLSEDKVQECVDPKLEGEYPAVAAAKVAAIAALCLQDEADFRPNMSIVVKALQPLLRPPAPEPET</sequence>
<dbReference type="InterPro" id="IPR029039">
    <property type="entry name" value="Flavoprotein-like_sf"/>
</dbReference>
<dbReference type="InterPro" id="IPR052101">
    <property type="entry name" value="Plant_StressResp_Kinase"/>
</dbReference>
<reference evidence="11 14" key="1">
    <citation type="journal article" date="2011" name="Nature">
        <title>The Medicago genome provides insight into the evolution of rhizobial symbioses.</title>
        <authorList>
            <person name="Young N.D."/>
            <person name="Debelle F."/>
            <person name="Oldroyd G.E."/>
            <person name="Geurts R."/>
            <person name="Cannon S.B."/>
            <person name="Udvardi M.K."/>
            <person name="Benedito V.A."/>
            <person name="Mayer K.F."/>
            <person name="Gouzy J."/>
            <person name="Schoof H."/>
            <person name="Van de Peer Y."/>
            <person name="Proost S."/>
            <person name="Cook D.R."/>
            <person name="Meyers B.C."/>
            <person name="Spannagl M."/>
            <person name="Cheung F."/>
            <person name="De Mita S."/>
            <person name="Krishnakumar V."/>
            <person name="Gundlach H."/>
            <person name="Zhou S."/>
            <person name="Mudge J."/>
            <person name="Bharti A.K."/>
            <person name="Murray J.D."/>
            <person name="Naoumkina M.A."/>
            <person name="Rosen B."/>
            <person name="Silverstein K.A."/>
            <person name="Tang H."/>
            <person name="Rombauts S."/>
            <person name="Zhao P.X."/>
            <person name="Zhou P."/>
            <person name="Barbe V."/>
            <person name="Bardou P."/>
            <person name="Bechner M."/>
            <person name="Bellec A."/>
            <person name="Berger A."/>
            <person name="Berges H."/>
            <person name="Bidwell S."/>
            <person name="Bisseling T."/>
            <person name="Choisne N."/>
            <person name="Couloux A."/>
            <person name="Denny R."/>
            <person name="Deshpande S."/>
            <person name="Dai X."/>
            <person name="Doyle J.J."/>
            <person name="Dudez A.M."/>
            <person name="Farmer A.D."/>
            <person name="Fouteau S."/>
            <person name="Franken C."/>
            <person name="Gibelin C."/>
            <person name="Gish J."/>
            <person name="Goldstein S."/>
            <person name="Gonzalez A.J."/>
            <person name="Green P.J."/>
            <person name="Hallab A."/>
            <person name="Hartog M."/>
            <person name="Hua A."/>
            <person name="Humphray S.J."/>
            <person name="Jeong D.H."/>
            <person name="Jing Y."/>
            <person name="Jocker A."/>
            <person name="Kenton S.M."/>
            <person name="Kim D.J."/>
            <person name="Klee K."/>
            <person name="Lai H."/>
            <person name="Lang C."/>
            <person name="Lin S."/>
            <person name="Macmil S.L."/>
            <person name="Magdelenat G."/>
            <person name="Matthews L."/>
            <person name="McCorrison J."/>
            <person name="Monaghan E.L."/>
            <person name="Mun J.H."/>
            <person name="Najar F.Z."/>
            <person name="Nicholson C."/>
            <person name="Noirot C."/>
            <person name="O'Bleness M."/>
            <person name="Paule C.R."/>
            <person name="Poulain J."/>
            <person name="Prion F."/>
            <person name="Qin B."/>
            <person name="Qu C."/>
            <person name="Retzel E.F."/>
            <person name="Riddle C."/>
            <person name="Sallet E."/>
            <person name="Samain S."/>
            <person name="Samson N."/>
            <person name="Sanders I."/>
            <person name="Saurat O."/>
            <person name="Scarpelli C."/>
            <person name="Schiex T."/>
            <person name="Segurens B."/>
            <person name="Severin A.J."/>
            <person name="Sherrier D.J."/>
            <person name="Shi R."/>
            <person name="Sims S."/>
            <person name="Singer S.R."/>
            <person name="Sinharoy S."/>
            <person name="Sterck L."/>
            <person name="Viollet A."/>
            <person name="Wang B.B."/>
            <person name="Wang K."/>
            <person name="Wang M."/>
            <person name="Wang X."/>
            <person name="Warfsmann J."/>
            <person name="Weissenbach J."/>
            <person name="White D.D."/>
            <person name="White J.D."/>
            <person name="Wiley G.B."/>
            <person name="Wincker P."/>
            <person name="Xing Y."/>
            <person name="Yang L."/>
            <person name="Yao Z."/>
            <person name="Ying F."/>
            <person name="Zhai J."/>
            <person name="Zhou L."/>
            <person name="Zuber A."/>
            <person name="Denarie J."/>
            <person name="Dixon R.A."/>
            <person name="May G.D."/>
            <person name="Schwartz D.C."/>
            <person name="Rogers J."/>
            <person name="Quetier F."/>
            <person name="Town C.D."/>
            <person name="Roe B.A."/>
        </authorList>
    </citation>
    <scope>NUCLEOTIDE SEQUENCE [LARGE SCALE GENOMIC DNA]</scope>
    <source>
        <strain evidence="11">A17</strain>
        <strain evidence="13 14">cv. Jemalong A17</strain>
    </source>
</reference>
<dbReference type="eggNOG" id="KOG4530">
    <property type="taxonomic scope" value="Eukaryota"/>
</dbReference>
<dbReference type="Gene3D" id="3.40.50.360">
    <property type="match status" value="1"/>
</dbReference>
<evidence type="ECO:0000313" key="14">
    <source>
        <dbReference type="Proteomes" id="UP000002051"/>
    </source>
</evidence>
<dbReference type="Proteomes" id="UP000002051">
    <property type="component" value="Chromosome 3"/>
</dbReference>
<dbReference type="InterPro" id="IPR008266">
    <property type="entry name" value="Tyr_kinase_AS"/>
</dbReference>
<dbReference type="InterPro" id="IPR011009">
    <property type="entry name" value="Kinase-like_dom_sf"/>
</dbReference>
<evidence type="ECO:0000256" key="9">
    <source>
        <dbReference type="PROSITE-ProRule" id="PRU10141"/>
    </source>
</evidence>
<evidence type="ECO:0000313" key="12">
    <source>
        <dbReference type="EMBL" id="RHN65827.1"/>
    </source>
</evidence>
<dbReference type="OrthoDB" id="68575at2759"/>
<dbReference type="InterPro" id="IPR017441">
    <property type="entry name" value="Protein_kinase_ATP_BS"/>
</dbReference>
<keyword evidence="12" id="KW-0829">Tyrosine-protein kinase</keyword>
<evidence type="ECO:0000313" key="11">
    <source>
        <dbReference type="EMBL" id="AES68925.1"/>
    </source>
</evidence>
<dbReference type="EMBL" id="CM001219">
    <property type="protein sequence ID" value="AES68925.1"/>
    <property type="molecule type" value="Genomic_DNA"/>
</dbReference>
<comment type="catalytic activity">
    <reaction evidence="7">
        <text>a quinone + NADH + H(+) = a quinol + NAD(+)</text>
        <dbReference type="Rhea" id="RHEA:46160"/>
        <dbReference type="ChEBI" id="CHEBI:15378"/>
        <dbReference type="ChEBI" id="CHEBI:24646"/>
        <dbReference type="ChEBI" id="CHEBI:57540"/>
        <dbReference type="ChEBI" id="CHEBI:57945"/>
        <dbReference type="ChEBI" id="CHEBI:132124"/>
        <dbReference type="EC" id="1.6.5.2"/>
    </reaction>
</comment>
<dbReference type="GO" id="GO:0005524">
    <property type="term" value="F:ATP binding"/>
    <property type="evidence" value="ECO:0007669"/>
    <property type="project" value="UniProtKB-UniRule"/>
</dbReference>
<dbReference type="PANTHER" id="PTHR47983">
    <property type="entry name" value="PTO-INTERACTING PROTEIN 1-LIKE"/>
    <property type="match status" value="1"/>
</dbReference>
<dbReference type="Pfam" id="PF03358">
    <property type="entry name" value="FMN_red"/>
    <property type="match status" value="1"/>
</dbReference>
<evidence type="ECO:0000256" key="7">
    <source>
        <dbReference type="ARBA" id="ARBA00047678"/>
    </source>
</evidence>
<dbReference type="InterPro" id="IPR001245">
    <property type="entry name" value="Ser-Thr/Tyr_kinase_cat_dom"/>
</dbReference>
<dbReference type="Gene3D" id="3.30.200.20">
    <property type="entry name" value="Phosphorylase Kinase, domain 1"/>
    <property type="match status" value="1"/>
</dbReference>
<dbReference type="PaxDb" id="3880-AES68925"/>
<evidence type="ECO:0000256" key="8">
    <source>
        <dbReference type="ARBA" id="ARBA00048983"/>
    </source>
</evidence>
<name>G7IW36_MEDTR</name>
<protein>
    <recommendedName>
        <fullName evidence="1">NAD(P)H dehydrogenase (quinone)</fullName>
        <ecNumber evidence="1">1.6.5.2</ecNumber>
    </recommendedName>
</protein>
<dbReference type="Proteomes" id="UP000265566">
    <property type="component" value="Chromosome 3"/>
</dbReference>
<evidence type="ECO:0000313" key="13">
    <source>
        <dbReference type="EnsemblPlants" id="AES68925"/>
    </source>
</evidence>
<evidence type="ECO:0000256" key="4">
    <source>
        <dbReference type="ARBA" id="ARBA00022741"/>
    </source>
</evidence>
<dbReference type="EMBL" id="PSQE01000003">
    <property type="protein sequence ID" value="RHN65827.1"/>
    <property type="molecule type" value="Genomic_DNA"/>
</dbReference>
<dbReference type="InterPro" id="IPR000719">
    <property type="entry name" value="Prot_kinase_dom"/>
</dbReference>
<gene>
    <name evidence="13" type="primary">11417695</name>
    <name evidence="11" type="ordered locus">MTR_3g019120</name>
    <name evidence="12" type="ORF">MtrunA17_Chr3g0084191</name>
</gene>
<keyword evidence="3 12" id="KW-0808">Transferase</keyword>
<dbReference type="eggNOG" id="KOG1187">
    <property type="taxonomic scope" value="Eukaryota"/>
</dbReference>
<dbReference type="GO" id="GO:0004713">
    <property type="term" value="F:protein tyrosine kinase activity"/>
    <property type="evidence" value="ECO:0007669"/>
    <property type="project" value="UniProtKB-KW"/>
</dbReference>
<keyword evidence="5 12" id="KW-0418">Kinase</keyword>
<dbReference type="Gramene" id="rna13718">
    <property type="protein sequence ID" value="RHN65827.1"/>
    <property type="gene ID" value="gene13718"/>
</dbReference>